<evidence type="ECO:0000256" key="3">
    <source>
        <dbReference type="ARBA" id="ARBA00023136"/>
    </source>
</evidence>
<keyword evidence="3" id="KW-0472">Membrane</keyword>
<dbReference type="AlphaFoldDB" id="A0A9P5G484"/>
<dbReference type="InterPro" id="IPR002013">
    <property type="entry name" value="SAC_dom"/>
</dbReference>
<dbReference type="GO" id="GO:0046856">
    <property type="term" value="P:phosphatidylinositol dephosphorylation"/>
    <property type="evidence" value="ECO:0007669"/>
    <property type="project" value="InterPro"/>
</dbReference>
<accession>A0A9P5G484</accession>
<evidence type="ECO:0000313" key="7">
    <source>
        <dbReference type="Proteomes" id="UP000750522"/>
    </source>
</evidence>
<comment type="subcellular location">
    <subcellularLocation>
        <location evidence="1">Endomembrane system</location>
    </subcellularLocation>
</comment>
<evidence type="ECO:0000256" key="1">
    <source>
        <dbReference type="ARBA" id="ARBA00004308"/>
    </source>
</evidence>
<reference evidence="6" key="1">
    <citation type="journal article" date="2020" name="Front. Microbiol.">
        <title>Phenotypic and Genetic Characterization of the Cheese Ripening Yeast Geotrichum candidum.</title>
        <authorList>
            <person name="Perkins V."/>
            <person name="Vignola S."/>
            <person name="Lessard M.H."/>
            <person name="Plante P.L."/>
            <person name="Corbeil J."/>
            <person name="Dugat-Bony E."/>
            <person name="Frenette M."/>
            <person name="Labrie S."/>
        </authorList>
    </citation>
    <scope>NUCLEOTIDE SEQUENCE</scope>
    <source>
        <strain evidence="6">LMA-70</strain>
    </source>
</reference>
<dbReference type="Pfam" id="PF02383">
    <property type="entry name" value="Syja_N"/>
    <property type="match status" value="1"/>
</dbReference>
<evidence type="ECO:0000256" key="4">
    <source>
        <dbReference type="SAM" id="MobiDB-lite"/>
    </source>
</evidence>
<name>A0A9P5G484_GEOCN</name>
<dbReference type="EMBL" id="QQZK01000071">
    <property type="protein sequence ID" value="KAF5098594.1"/>
    <property type="molecule type" value="Genomic_DNA"/>
</dbReference>
<sequence>MENMKDTTNSSRPEDLSGSGIYDNADSYFGGNFSANINVPLDNDAATVPDGPYEIDGLDSSQQLPEYNDSQYPETGNNKKDGGKEGSKFIFLLQKFTLYETKTHFYIEVNNMSPKPPIELNAPDPYFAAAALHFDDMFARYGPKIKVLNLIKTREKNPRETKLLVKFNECIRYLNQFLPEENRICYTSWDMSRASKSRDQDVIEFLEKYADETLQMTEFFHNGKNSKDMRVQKGICRTNCIDCLDRTNAAQFVIGKKALGYQLHALNVISDVNIDYDSDAVNMLTEMFHDHGDTIALQYGGSHLVNTMETYRKINQWSSHSRDMIESIRRFYSNSFVDSQRQDAINLFLGNFVWEKGQPMLWDLTTDYYLHNRLIVKSLHNRRSYVKWWTPINLEPVLVRVMKAVDEVTPVIYPYDSTINELIVQATLLPYRGFFDNYWNEYYKPRLLSSFHNLFAFNMNSTLRPIEDALQAIQTPIVPDLTKKMYSLYVNYQVEFTIMSSEPVTVDHPDYATYDRAISPELALQKEIPQADSTLYEDAYKLCTMGPPQTLDVPEDSTSLPWSDTDLDSYDSDYYYGQTAKVYKPKAGELEIGSTAQVVSEENIKMYNDWINS</sequence>
<evidence type="ECO:0000313" key="6">
    <source>
        <dbReference type="EMBL" id="KAF5098594.1"/>
    </source>
</evidence>
<dbReference type="PANTHER" id="PTHR45738">
    <property type="entry name" value="POLYPHOSPHOINOSITIDE PHOSPHATASE"/>
    <property type="match status" value="1"/>
</dbReference>
<evidence type="ECO:0000259" key="5">
    <source>
        <dbReference type="PROSITE" id="PS50275"/>
    </source>
</evidence>
<gene>
    <name evidence="6" type="ORF">DV451_003328</name>
</gene>
<dbReference type="GO" id="GO:0012505">
    <property type="term" value="C:endomembrane system"/>
    <property type="evidence" value="ECO:0007669"/>
    <property type="project" value="UniProtKB-SubCell"/>
</dbReference>
<protein>
    <recommendedName>
        <fullName evidence="5">SAC domain-containing protein</fullName>
    </recommendedName>
</protein>
<dbReference type="Proteomes" id="UP000750522">
    <property type="component" value="Unassembled WGS sequence"/>
</dbReference>
<comment type="caution">
    <text evidence="6">The sequence shown here is derived from an EMBL/GenBank/DDBJ whole genome shotgun (WGS) entry which is preliminary data.</text>
</comment>
<feature type="region of interest" description="Disordered" evidence="4">
    <location>
        <begin position="48"/>
        <end position="81"/>
    </location>
</feature>
<dbReference type="GO" id="GO:0043813">
    <property type="term" value="F:phosphatidylinositol-3,5-bisphosphate 5-phosphatase activity"/>
    <property type="evidence" value="ECO:0007669"/>
    <property type="project" value="InterPro"/>
</dbReference>
<reference evidence="6" key="2">
    <citation type="submission" date="2020-01" db="EMBL/GenBank/DDBJ databases">
        <authorList>
            <person name="Perkins V."/>
            <person name="Lessard M.-H."/>
            <person name="Dugat-Bony E."/>
            <person name="Frenette M."/>
            <person name="Labrie S."/>
        </authorList>
    </citation>
    <scope>NUCLEOTIDE SEQUENCE</scope>
    <source>
        <strain evidence="6">LMA-70</strain>
    </source>
</reference>
<organism evidence="6 7">
    <name type="scientific">Geotrichum candidum</name>
    <name type="common">Oospora lactis</name>
    <name type="synonym">Dipodascus geotrichum</name>
    <dbReference type="NCBI Taxonomy" id="1173061"/>
    <lineage>
        <taxon>Eukaryota</taxon>
        <taxon>Fungi</taxon>
        <taxon>Dikarya</taxon>
        <taxon>Ascomycota</taxon>
        <taxon>Saccharomycotina</taxon>
        <taxon>Dipodascomycetes</taxon>
        <taxon>Dipodascales</taxon>
        <taxon>Dipodascaceae</taxon>
        <taxon>Geotrichum</taxon>
    </lineage>
</organism>
<dbReference type="InterPro" id="IPR043573">
    <property type="entry name" value="Fig4-like"/>
</dbReference>
<dbReference type="PANTHER" id="PTHR45738:SF5">
    <property type="entry name" value="POLYPHOSPHOINOSITIDE PHOSPHATASE"/>
    <property type="match status" value="1"/>
</dbReference>
<keyword evidence="2" id="KW-0378">Hydrolase</keyword>
<evidence type="ECO:0000256" key="2">
    <source>
        <dbReference type="ARBA" id="ARBA00022801"/>
    </source>
</evidence>
<proteinExistence type="predicted"/>
<feature type="compositionally biased region" description="Polar residues" evidence="4">
    <location>
        <begin position="59"/>
        <end position="76"/>
    </location>
</feature>
<feature type="domain" description="SAC" evidence="5">
    <location>
        <begin position="105"/>
        <end position="301"/>
    </location>
</feature>
<dbReference type="PROSITE" id="PS50275">
    <property type="entry name" value="SAC"/>
    <property type="match status" value="1"/>
</dbReference>